<keyword evidence="13" id="KW-1185">Reference proteome</keyword>
<feature type="binding site" evidence="9">
    <location>
        <begin position="246"/>
        <end position="250"/>
    </location>
    <ligand>
        <name>substrate</name>
    </ligand>
</feature>
<feature type="binding site" evidence="10">
    <location>
        <position position="88"/>
    </location>
    <ligand>
        <name>NAD(+)</name>
        <dbReference type="ChEBI" id="CHEBI:57540"/>
    </ligand>
</feature>
<dbReference type="SUPFAM" id="SSF51735">
    <property type="entry name" value="NAD(P)-binding Rossmann-fold domains"/>
    <property type="match status" value="1"/>
</dbReference>
<dbReference type="InterPro" id="IPR028357">
    <property type="entry name" value="UDPglc_DH_bac"/>
</dbReference>
<accession>A0A2S2BVS0</accession>
<feature type="binding site" evidence="10">
    <location>
        <position position="38"/>
    </location>
    <ligand>
        <name>NAD(+)</name>
        <dbReference type="ChEBI" id="CHEBI:57540"/>
    </ligand>
</feature>
<feature type="binding site" evidence="10">
    <location>
        <position position="329"/>
    </location>
    <ligand>
        <name>NAD(+)</name>
        <dbReference type="ChEBI" id="CHEBI:57540"/>
    </ligand>
</feature>
<evidence type="ECO:0000256" key="10">
    <source>
        <dbReference type="PIRSR" id="PIRSR500134-3"/>
    </source>
</evidence>
<dbReference type="NCBIfam" id="TIGR03026">
    <property type="entry name" value="NDP-sugDHase"/>
    <property type="match status" value="1"/>
</dbReference>
<feature type="binding site" evidence="10">
    <location>
        <position position="123"/>
    </location>
    <ligand>
        <name>NAD(+)</name>
        <dbReference type="ChEBI" id="CHEBI:57540"/>
    </ligand>
</feature>
<dbReference type="KEGG" id="roz:CBI38_14630"/>
<dbReference type="UniPathway" id="UPA00038">
    <property type="reaction ID" value="UER00491"/>
</dbReference>
<dbReference type="Gene3D" id="1.20.5.100">
    <property type="entry name" value="Cytochrome c1, transmembrane anchor, C-terminal"/>
    <property type="match status" value="1"/>
</dbReference>
<dbReference type="PIRSF" id="PIRSF000124">
    <property type="entry name" value="UDPglc_GDPman_dh"/>
    <property type="match status" value="1"/>
</dbReference>
<feature type="binding site" evidence="10">
    <location>
        <position position="152"/>
    </location>
    <ligand>
        <name>NAD(+)</name>
        <dbReference type="ChEBI" id="CHEBI:57540"/>
    </ligand>
</feature>
<evidence type="ECO:0000256" key="3">
    <source>
        <dbReference type="ARBA" id="ARBA00012954"/>
    </source>
</evidence>
<dbReference type="PANTHER" id="PTHR43750">
    <property type="entry name" value="UDP-GLUCOSE 6-DEHYDROGENASE TUAD"/>
    <property type="match status" value="1"/>
</dbReference>
<evidence type="ECO:0000256" key="8">
    <source>
        <dbReference type="PIRSR" id="PIRSR500134-1"/>
    </source>
</evidence>
<dbReference type="InterPro" id="IPR036291">
    <property type="entry name" value="NAD(P)-bd_dom_sf"/>
</dbReference>
<feature type="active site" description="Nucleophile" evidence="8">
    <location>
        <position position="257"/>
    </location>
</feature>
<dbReference type="InterPro" id="IPR017476">
    <property type="entry name" value="UDP-Glc/GDP-Man"/>
</dbReference>
<dbReference type="Pfam" id="PF00984">
    <property type="entry name" value="UDPG_MGDP_dh"/>
    <property type="match status" value="1"/>
</dbReference>
<dbReference type="SUPFAM" id="SSF48179">
    <property type="entry name" value="6-phosphogluconate dehydrogenase C-terminal domain-like"/>
    <property type="match status" value="1"/>
</dbReference>
<dbReference type="PANTHER" id="PTHR43750:SF3">
    <property type="entry name" value="UDP-GLUCOSE 6-DEHYDROGENASE TUAD"/>
    <property type="match status" value="1"/>
</dbReference>
<feature type="binding site" evidence="9">
    <location>
        <position position="254"/>
    </location>
    <ligand>
        <name>substrate</name>
    </ligand>
</feature>
<comment type="pathway">
    <text evidence="1">Nucleotide-sugar biosynthesis; UDP-alpha-D-glucuronate biosynthesis; UDP-alpha-D-glucuronate from UDP-alpha-D-glucose: step 1/1.</text>
</comment>
<feature type="binding site" evidence="10">
    <location>
        <position position="260"/>
    </location>
    <ligand>
        <name>NAD(+)</name>
        <dbReference type="ChEBI" id="CHEBI:57540"/>
    </ligand>
</feature>
<dbReference type="SUPFAM" id="SSF52413">
    <property type="entry name" value="UDP-glucose/GDP-mannose dehydrogenase C-terminal domain"/>
    <property type="match status" value="1"/>
</dbReference>
<evidence type="ECO:0000313" key="12">
    <source>
        <dbReference type="EMBL" id="AWK72618.1"/>
    </source>
</evidence>
<evidence type="ECO:0000256" key="5">
    <source>
        <dbReference type="ARBA" id="ARBA00023027"/>
    </source>
</evidence>
<evidence type="ECO:0000256" key="2">
    <source>
        <dbReference type="ARBA" id="ARBA00006601"/>
    </source>
</evidence>
<dbReference type="InterPro" id="IPR001732">
    <property type="entry name" value="UDP-Glc/GDP-Man_DH_N"/>
</dbReference>
<keyword evidence="4 7" id="KW-0560">Oxidoreductase</keyword>
<feature type="binding site" evidence="9">
    <location>
        <begin position="149"/>
        <end position="152"/>
    </location>
    <ligand>
        <name>substrate</name>
    </ligand>
</feature>
<sequence length="439" mass="45885">MSDRHVGVVGAGYVGLTSGAGFYHLGHRVTLVDIDAHRVDVLRSGELPFLEPELERLVTQGVASERLHITTDRTGLALCDTVFVCVPTPMGEDGAADLSSVDAVVTELAALLAPGSIVVTKSTVPVGTTIRIGERLEPHGITVVSNPEFLRESHAVHDFLNPDRIVVGASDADAGQRVVDLYAGVEAPVLRMDPASAELAKYASNAFLALKLSYANTLAELCDHFAADIRDIGRAMGADHRIGASFLNPGPGWGGSCLPKDTHALLASAERGGVSFPLLRAALETNAAQAHRVVAKARQAAGIEAGGSLEGVRIGLLGLAFKADTCDVRDSPALTVAAALSAEGAVLTAYDPGVSPDSPAIPGVQVVDDPYLVAKDAAVLVLLTEWSDFRTLDWDLVGTLAQRKAIVDTRNLLDPAVMRDSGFQLVSNGLGDGEAQRCG</sequence>
<evidence type="ECO:0000256" key="6">
    <source>
        <dbReference type="ARBA" id="ARBA00047473"/>
    </source>
</evidence>
<evidence type="ECO:0000256" key="9">
    <source>
        <dbReference type="PIRSR" id="PIRSR500134-2"/>
    </source>
</evidence>
<dbReference type="GO" id="GO:0000271">
    <property type="term" value="P:polysaccharide biosynthetic process"/>
    <property type="evidence" value="ECO:0007669"/>
    <property type="project" value="InterPro"/>
</dbReference>
<feature type="binding site" evidence="9">
    <location>
        <position position="322"/>
    </location>
    <ligand>
        <name>substrate</name>
    </ligand>
</feature>
<dbReference type="Pfam" id="PF03721">
    <property type="entry name" value="UDPG_MGDP_dh_N"/>
    <property type="match status" value="1"/>
</dbReference>
<dbReference type="PIRSF" id="PIRSF500134">
    <property type="entry name" value="UDPglc_DH_bac"/>
    <property type="match status" value="1"/>
</dbReference>
<dbReference type="InterPro" id="IPR036220">
    <property type="entry name" value="UDP-Glc/GDP-Man_DH_C_sf"/>
</dbReference>
<evidence type="ECO:0000313" key="13">
    <source>
        <dbReference type="Proteomes" id="UP000245711"/>
    </source>
</evidence>
<dbReference type="GO" id="GO:0003979">
    <property type="term" value="F:UDP-glucose 6-dehydrogenase activity"/>
    <property type="evidence" value="ECO:0007669"/>
    <property type="project" value="UniProtKB-EC"/>
</dbReference>
<dbReference type="OrthoDB" id="5193947at2"/>
<dbReference type="AlphaFoldDB" id="A0A2S2BVS0"/>
<comment type="similarity">
    <text evidence="2 7">Belongs to the UDP-glucose/GDP-mannose dehydrogenase family.</text>
</comment>
<dbReference type="SMART" id="SM00984">
    <property type="entry name" value="UDPG_MGDP_dh_C"/>
    <property type="match status" value="1"/>
</dbReference>
<evidence type="ECO:0000259" key="11">
    <source>
        <dbReference type="SMART" id="SM00984"/>
    </source>
</evidence>
<reference evidence="12 13" key="1">
    <citation type="submission" date="2017-05" db="EMBL/GenBank/DDBJ databases">
        <title>Isolation of Rhodococcus sp. S2-17 biodegrading of BP-3.</title>
        <authorList>
            <person name="Lee Y."/>
            <person name="Kim K.H."/>
            <person name="Chun B.H."/>
            <person name="Jung H.S."/>
            <person name="Jeon C.O."/>
        </authorList>
    </citation>
    <scope>NUCLEOTIDE SEQUENCE [LARGE SCALE GENOMIC DNA]</scope>
    <source>
        <strain evidence="12 13">S2-17</strain>
    </source>
</reference>
<dbReference type="InterPro" id="IPR014026">
    <property type="entry name" value="UDP-Glc/GDP-Man_DH_dimer"/>
</dbReference>
<dbReference type="GO" id="GO:0051287">
    <property type="term" value="F:NAD binding"/>
    <property type="evidence" value="ECO:0007669"/>
    <property type="project" value="InterPro"/>
</dbReference>
<dbReference type="Pfam" id="PF03720">
    <property type="entry name" value="UDPG_MGDP_dh_C"/>
    <property type="match status" value="1"/>
</dbReference>
<organism evidence="12 13">
    <name type="scientific">Rhodococcus oxybenzonivorans</name>
    <dbReference type="NCBI Taxonomy" id="1990687"/>
    <lineage>
        <taxon>Bacteria</taxon>
        <taxon>Bacillati</taxon>
        <taxon>Actinomycetota</taxon>
        <taxon>Actinomycetes</taxon>
        <taxon>Mycobacteriales</taxon>
        <taxon>Nocardiaceae</taxon>
        <taxon>Rhodococcus</taxon>
    </lineage>
</organism>
<name>A0A2S2BVS0_9NOCA</name>
<gene>
    <name evidence="12" type="ORF">CBI38_14630</name>
</gene>
<dbReference type="Proteomes" id="UP000245711">
    <property type="component" value="Chromosome"/>
</dbReference>
<dbReference type="GO" id="GO:0006065">
    <property type="term" value="P:UDP-glucuronate biosynthetic process"/>
    <property type="evidence" value="ECO:0007669"/>
    <property type="project" value="UniProtKB-UniPathway"/>
</dbReference>
<dbReference type="InterPro" id="IPR014027">
    <property type="entry name" value="UDP-Glc/GDP-Man_DH_C"/>
</dbReference>
<dbReference type="RefSeq" id="WP_109329883.1">
    <property type="nucleotide sequence ID" value="NZ_CP021354.1"/>
</dbReference>
<dbReference type="EC" id="1.1.1.22" evidence="3 7"/>
<dbReference type="InterPro" id="IPR008927">
    <property type="entry name" value="6-PGluconate_DH-like_C_sf"/>
</dbReference>
<feature type="binding site" evidence="9">
    <location>
        <position position="201"/>
    </location>
    <ligand>
        <name>substrate</name>
    </ligand>
</feature>
<feature type="domain" description="UDP-glucose/GDP-mannose dehydrogenase C-terminal" evidence="11">
    <location>
        <begin position="315"/>
        <end position="415"/>
    </location>
</feature>
<protein>
    <recommendedName>
        <fullName evidence="3 7">UDP-glucose 6-dehydrogenase</fullName>
        <ecNumber evidence="3 7">1.1.1.22</ecNumber>
    </recommendedName>
</protein>
<evidence type="ECO:0000256" key="4">
    <source>
        <dbReference type="ARBA" id="ARBA00023002"/>
    </source>
</evidence>
<proteinExistence type="inferred from homology"/>
<keyword evidence="5 7" id="KW-0520">NAD</keyword>
<comment type="catalytic activity">
    <reaction evidence="6 7">
        <text>UDP-alpha-D-glucose + 2 NAD(+) + H2O = UDP-alpha-D-glucuronate + 2 NADH + 3 H(+)</text>
        <dbReference type="Rhea" id="RHEA:23596"/>
        <dbReference type="ChEBI" id="CHEBI:15377"/>
        <dbReference type="ChEBI" id="CHEBI:15378"/>
        <dbReference type="ChEBI" id="CHEBI:57540"/>
        <dbReference type="ChEBI" id="CHEBI:57945"/>
        <dbReference type="ChEBI" id="CHEBI:58052"/>
        <dbReference type="ChEBI" id="CHEBI:58885"/>
        <dbReference type="EC" id="1.1.1.22"/>
    </reaction>
</comment>
<evidence type="ECO:0000256" key="7">
    <source>
        <dbReference type="PIRNR" id="PIRNR000124"/>
    </source>
</evidence>
<feature type="binding site" evidence="10">
    <location>
        <position position="33"/>
    </location>
    <ligand>
        <name>NAD(+)</name>
        <dbReference type="ChEBI" id="CHEBI:57540"/>
    </ligand>
</feature>
<dbReference type="Gene3D" id="3.40.50.720">
    <property type="entry name" value="NAD(P)-binding Rossmann-like Domain"/>
    <property type="match status" value="2"/>
</dbReference>
<evidence type="ECO:0000256" key="1">
    <source>
        <dbReference type="ARBA" id="ARBA00004701"/>
    </source>
</evidence>
<dbReference type="EMBL" id="CP021354">
    <property type="protein sequence ID" value="AWK72618.1"/>
    <property type="molecule type" value="Genomic_DNA"/>
</dbReference>